<name>A0A0F9CFL3_9ZZZZ</name>
<proteinExistence type="predicted"/>
<reference evidence="1" key="1">
    <citation type="journal article" date="2015" name="Nature">
        <title>Complex archaea that bridge the gap between prokaryotes and eukaryotes.</title>
        <authorList>
            <person name="Spang A."/>
            <person name="Saw J.H."/>
            <person name="Jorgensen S.L."/>
            <person name="Zaremba-Niedzwiedzka K."/>
            <person name="Martijn J."/>
            <person name="Lind A.E."/>
            <person name="van Eijk R."/>
            <person name="Schleper C."/>
            <person name="Guy L."/>
            <person name="Ettema T.J."/>
        </authorList>
    </citation>
    <scope>NUCLEOTIDE SEQUENCE</scope>
</reference>
<sequence>MNIYWGMSRHDVEEAYKAGKKIASKLSKENYDTYTDYETKMD</sequence>
<dbReference type="AlphaFoldDB" id="A0A0F9CFL3"/>
<protein>
    <submittedName>
        <fullName evidence="1">Uncharacterized protein</fullName>
    </submittedName>
</protein>
<dbReference type="EMBL" id="LAZR01036299">
    <property type="protein sequence ID" value="KKL25217.1"/>
    <property type="molecule type" value="Genomic_DNA"/>
</dbReference>
<accession>A0A0F9CFL3</accession>
<gene>
    <name evidence="1" type="ORF">LCGC14_2407580</name>
</gene>
<evidence type="ECO:0000313" key="1">
    <source>
        <dbReference type="EMBL" id="KKL25217.1"/>
    </source>
</evidence>
<comment type="caution">
    <text evidence="1">The sequence shown here is derived from an EMBL/GenBank/DDBJ whole genome shotgun (WGS) entry which is preliminary data.</text>
</comment>
<organism evidence="1">
    <name type="scientific">marine sediment metagenome</name>
    <dbReference type="NCBI Taxonomy" id="412755"/>
    <lineage>
        <taxon>unclassified sequences</taxon>
        <taxon>metagenomes</taxon>
        <taxon>ecological metagenomes</taxon>
    </lineage>
</organism>